<feature type="transmembrane region" description="Helical" evidence="10">
    <location>
        <begin position="186"/>
        <end position="209"/>
    </location>
</feature>
<dbReference type="CDD" id="cd04590">
    <property type="entry name" value="CBS_pair_CorC_HlyC_assoc"/>
    <property type="match status" value="1"/>
</dbReference>
<dbReference type="SUPFAM" id="SSF54631">
    <property type="entry name" value="CBS-domain pair"/>
    <property type="match status" value="1"/>
</dbReference>
<dbReference type="AlphaFoldDB" id="A0A162U4A6"/>
<evidence type="ECO:0000256" key="8">
    <source>
        <dbReference type="ARBA" id="ARBA00023136"/>
    </source>
</evidence>
<sequence>MEVLLDPSIWVSLIILIVLEIVLGIDNLIFIAILSNKLPPRQRNRARITGLSLALIMRIGLLSVMTWMITLTQPLFTDPFFQHPFSVRDIILVFGGFFLLQKATRELHERIEGGMIVEGKSKGYAKFWPIVLQIIVLDAVFSFDAVITATSIAKHLWVMVAAVSISMGLMLFAAKALTDFVNRHPTIVVLCLSFLLMIGLSLIMEGFGIEVPKGYIYAAIGFSVFIELINQLINRNLLKQESKYSRRERAANLVLKMLGTNDKHEESEAEEEDDNHLDEPEIFGQDERNMVSGVLTLGDRMIRSIMTPRNNISWINIQDSKEEILRQVKEIPHNYFPVCDGHLDEVIGVVRAKDVIADLMTTGEIDRENTIKPAIFSHRSTTVLKMMDIFRHTNAHMVIVTDDFGSVHGVITLLDIIEAIAGEFPDEDEKASIEVIGEDEWIMAGSCDLHLVEQTLSVRGLVDEQDDYSSLGGMLVDIFDNVPAVGDSLELQGYLFTVKEVDDRRILNVHVVKPKLGIL</sequence>
<keyword evidence="3" id="KW-1003">Cell membrane</keyword>
<dbReference type="InterPro" id="IPR044751">
    <property type="entry name" value="Ion_transp-like_CBS"/>
</dbReference>
<dbReference type="SMART" id="SM01091">
    <property type="entry name" value="CorC_HlyC"/>
    <property type="match status" value="1"/>
</dbReference>
<dbReference type="PROSITE" id="PS51371">
    <property type="entry name" value="CBS"/>
    <property type="match status" value="2"/>
</dbReference>
<dbReference type="PANTHER" id="PTHR22777">
    <property type="entry name" value="HEMOLYSIN-RELATED"/>
    <property type="match status" value="1"/>
</dbReference>
<dbReference type="GO" id="GO:0005886">
    <property type="term" value="C:plasma membrane"/>
    <property type="evidence" value="ECO:0007669"/>
    <property type="project" value="UniProtKB-SubCell"/>
</dbReference>
<feature type="domain" description="CBS" evidence="11">
    <location>
        <begin position="370"/>
        <end position="427"/>
    </location>
</feature>
<name>A0A162U4A6_9GAMM</name>
<dbReference type="InterPro" id="IPR000644">
    <property type="entry name" value="CBS_dom"/>
</dbReference>
<feature type="transmembrane region" description="Helical" evidence="10">
    <location>
        <begin position="215"/>
        <end position="233"/>
    </location>
</feature>
<comment type="similarity">
    <text evidence="2">Belongs to the UPF0053 family.</text>
</comment>
<accession>A0A162U4A6</accession>
<evidence type="ECO:0000259" key="11">
    <source>
        <dbReference type="PROSITE" id="PS51371"/>
    </source>
</evidence>
<feature type="domain" description="CBS" evidence="11">
    <location>
        <begin position="306"/>
        <end position="367"/>
    </location>
</feature>
<keyword evidence="8 10" id="KW-0472">Membrane</keyword>
<dbReference type="InterPro" id="IPR046342">
    <property type="entry name" value="CBS_dom_sf"/>
</dbReference>
<organism evidence="12 13">
    <name type="scientific">Wohlfahrtiimonas chitiniclastica</name>
    <dbReference type="NCBI Taxonomy" id="400946"/>
    <lineage>
        <taxon>Bacteria</taxon>
        <taxon>Pseudomonadati</taxon>
        <taxon>Pseudomonadota</taxon>
        <taxon>Gammaproteobacteria</taxon>
        <taxon>Cardiobacteriales</taxon>
        <taxon>Ignatzschineriaceae</taxon>
        <taxon>Wohlfahrtiimonas</taxon>
    </lineage>
</organism>
<evidence type="ECO:0000256" key="7">
    <source>
        <dbReference type="ARBA" id="ARBA00023122"/>
    </source>
</evidence>
<feature type="transmembrane region" description="Helical" evidence="10">
    <location>
        <begin position="12"/>
        <end position="34"/>
    </location>
</feature>
<keyword evidence="6 10" id="KW-1133">Transmembrane helix</keyword>
<keyword evidence="5" id="KW-0677">Repeat</keyword>
<dbReference type="Pfam" id="PF03741">
    <property type="entry name" value="TerC"/>
    <property type="match status" value="1"/>
</dbReference>
<dbReference type="GeneID" id="58263329"/>
<keyword evidence="4 10" id="KW-0812">Transmembrane</keyword>
<dbReference type="InterPro" id="IPR005496">
    <property type="entry name" value="Integral_membrane_TerC"/>
</dbReference>
<dbReference type="PANTHER" id="PTHR22777:SF15">
    <property type="entry name" value="UPF0053 INNER MEMBRANE PROTEIN YOAE"/>
    <property type="match status" value="1"/>
</dbReference>
<dbReference type="InterPro" id="IPR036318">
    <property type="entry name" value="FAD-bd_PCMH-like_sf"/>
</dbReference>
<proteinExistence type="inferred from homology"/>
<comment type="subcellular location">
    <subcellularLocation>
        <location evidence="1">Cell membrane</location>
        <topology evidence="1">Multi-pass membrane protein</topology>
    </subcellularLocation>
</comment>
<reference evidence="12" key="1">
    <citation type="submission" date="2021-03" db="EMBL/GenBank/DDBJ databases">
        <title>Identification and antibiotic profiling of Wohlfahrtiimonas chitiniclastica, an underestimated human pathogen.</title>
        <authorList>
            <person name="Kopf A."/>
            <person name="Bunk B."/>
            <person name="Coldewey S."/>
            <person name="Gunzer F."/>
            <person name="Riedel T."/>
            <person name="Schroettner P."/>
        </authorList>
    </citation>
    <scope>NUCLEOTIDE SEQUENCE</scope>
    <source>
        <strain evidence="12">DSM 100917</strain>
    </source>
</reference>
<feature type="transmembrane region" description="Helical" evidence="10">
    <location>
        <begin position="156"/>
        <end position="174"/>
    </location>
</feature>
<dbReference type="SUPFAM" id="SSF56176">
    <property type="entry name" value="FAD-binding/transporter-associated domain-like"/>
    <property type="match status" value="1"/>
</dbReference>
<evidence type="ECO:0000256" key="2">
    <source>
        <dbReference type="ARBA" id="ARBA00006337"/>
    </source>
</evidence>
<dbReference type="Gene3D" id="3.10.580.10">
    <property type="entry name" value="CBS-domain"/>
    <property type="match status" value="1"/>
</dbReference>
<evidence type="ECO:0000256" key="4">
    <source>
        <dbReference type="ARBA" id="ARBA00022692"/>
    </source>
</evidence>
<gene>
    <name evidence="12" type="ORF">J7561_00280</name>
</gene>
<dbReference type="InterPro" id="IPR016169">
    <property type="entry name" value="FAD-bd_PCMH_sub2"/>
</dbReference>
<evidence type="ECO:0000313" key="13">
    <source>
        <dbReference type="Proteomes" id="UP000680020"/>
    </source>
</evidence>
<feature type="transmembrane region" description="Helical" evidence="10">
    <location>
        <begin position="130"/>
        <end position="150"/>
    </location>
</feature>
<evidence type="ECO:0000256" key="1">
    <source>
        <dbReference type="ARBA" id="ARBA00004651"/>
    </source>
</evidence>
<dbReference type="Gene3D" id="3.30.465.10">
    <property type="match status" value="1"/>
</dbReference>
<feature type="transmembrane region" description="Helical" evidence="10">
    <location>
        <begin position="81"/>
        <end position="100"/>
    </location>
</feature>
<dbReference type="RefSeq" id="WP_008315045.1">
    <property type="nucleotide sequence ID" value="NZ_CP115969.1"/>
</dbReference>
<keyword evidence="7 9" id="KW-0129">CBS domain</keyword>
<evidence type="ECO:0000313" key="12">
    <source>
        <dbReference type="EMBL" id="MBS7823640.1"/>
    </source>
</evidence>
<evidence type="ECO:0000256" key="9">
    <source>
        <dbReference type="PROSITE-ProRule" id="PRU00703"/>
    </source>
</evidence>
<feature type="transmembrane region" description="Helical" evidence="10">
    <location>
        <begin position="46"/>
        <end position="69"/>
    </location>
</feature>
<evidence type="ECO:0000256" key="10">
    <source>
        <dbReference type="SAM" id="Phobius"/>
    </source>
</evidence>
<evidence type="ECO:0000256" key="3">
    <source>
        <dbReference type="ARBA" id="ARBA00022475"/>
    </source>
</evidence>
<dbReference type="GO" id="GO:0050660">
    <property type="term" value="F:flavin adenine dinucleotide binding"/>
    <property type="evidence" value="ECO:0007669"/>
    <property type="project" value="InterPro"/>
</dbReference>
<protein>
    <submittedName>
        <fullName evidence="12">TerC family protein</fullName>
    </submittedName>
</protein>
<evidence type="ECO:0000256" key="6">
    <source>
        <dbReference type="ARBA" id="ARBA00022989"/>
    </source>
</evidence>
<comment type="caution">
    <text evidence="12">The sequence shown here is derived from an EMBL/GenBank/DDBJ whole genome shotgun (WGS) entry which is preliminary data.</text>
</comment>
<dbReference type="InterPro" id="IPR005170">
    <property type="entry name" value="Transptr-assoc_dom"/>
</dbReference>
<dbReference type="EMBL" id="JAGIBU010000001">
    <property type="protein sequence ID" value="MBS7823640.1"/>
    <property type="molecule type" value="Genomic_DNA"/>
</dbReference>
<evidence type="ECO:0000256" key="5">
    <source>
        <dbReference type="ARBA" id="ARBA00022737"/>
    </source>
</evidence>
<dbReference type="Pfam" id="PF00571">
    <property type="entry name" value="CBS"/>
    <property type="match status" value="1"/>
</dbReference>
<dbReference type="Pfam" id="PF03471">
    <property type="entry name" value="CorC_HlyC"/>
    <property type="match status" value="1"/>
</dbReference>
<dbReference type="Proteomes" id="UP000680020">
    <property type="component" value="Unassembled WGS sequence"/>
</dbReference>